<feature type="non-terminal residue" evidence="2">
    <location>
        <position position="1"/>
    </location>
</feature>
<proteinExistence type="predicted"/>
<gene>
    <name evidence="2" type="ORF">METZ01_LOCUS238044</name>
</gene>
<sequence>RRQVFCPVHDLICVHDGFLMAIEQTISPFLVNALNINATISSLEQEPKKRTPGYNLDDNVNEDLDKLDNLNETLKNNINDGNGQQGQYGSRHYREFNFKDLPPDPEFTKKQNTDKLINILDQILTNPYDVIIGDLSLSNDPSISGNVNGEIPIEYSVRSSLTQELFNSLPHEKIMDDLGDLILQFPNSNFTFDELLLEKLALMKFQLIPVIFFNNRIGGIQFFILDSWDDKYQEFEFQQVPMIIENQFRPLFAITPGADQIQLDLDVSILKIIYQFSIPHEKFGEYTKVAVKFMKEEELNKLLRRQSQGG</sequence>
<evidence type="ECO:0000313" key="2">
    <source>
        <dbReference type="EMBL" id="SVB85190.1"/>
    </source>
</evidence>
<accession>A0A382HD39</accession>
<reference evidence="2" key="1">
    <citation type="submission" date="2018-05" db="EMBL/GenBank/DDBJ databases">
        <authorList>
            <person name="Lanie J.A."/>
            <person name="Ng W.-L."/>
            <person name="Kazmierczak K.M."/>
            <person name="Andrzejewski T.M."/>
            <person name="Davidsen T.M."/>
            <person name="Wayne K.J."/>
            <person name="Tettelin H."/>
            <person name="Glass J.I."/>
            <person name="Rusch D."/>
            <person name="Podicherti R."/>
            <person name="Tsui H.-C.T."/>
            <person name="Winkler M.E."/>
        </authorList>
    </citation>
    <scope>NUCLEOTIDE SEQUENCE</scope>
</reference>
<protein>
    <submittedName>
        <fullName evidence="2">Uncharacterized protein</fullName>
    </submittedName>
</protein>
<keyword evidence="1" id="KW-0175">Coiled coil</keyword>
<feature type="coiled-coil region" evidence="1">
    <location>
        <begin position="57"/>
        <end position="84"/>
    </location>
</feature>
<dbReference type="EMBL" id="UINC01060562">
    <property type="protein sequence ID" value="SVB85190.1"/>
    <property type="molecule type" value="Genomic_DNA"/>
</dbReference>
<dbReference type="AlphaFoldDB" id="A0A382HD39"/>
<organism evidence="2">
    <name type="scientific">marine metagenome</name>
    <dbReference type="NCBI Taxonomy" id="408172"/>
    <lineage>
        <taxon>unclassified sequences</taxon>
        <taxon>metagenomes</taxon>
        <taxon>ecological metagenomes</taxon>
    </lineage>
</organism>
<evidence type="ECO:0000256" key="1">
    <source>
        <dbReference type="SAM" id="Coils"/>
    </source>
</evidence>
<name>A0A382HD39_9ZZZZ</name>